<dbReference type="AlphaFoldDB" id="A0A2W4D361"/>
<protein>
    <submittedName>
        <fullName evidence="3">Daunorubicin C-13 ketoreductase</fullName>
    </submittedName>
</protein>
<dbReference type="RefSeq" id="WP_111158019.1">
    <property type="nucleotide sequence ID" value="NZ_PCDP01000001.1"/>
</dbReference>
<dbReference type="Gene3D" id="3.40.50.720">
    <property type="entry name" value="NAD(P)-binding Rossmann-like Domain"/>
    <property type="match status" value="1"/>
</dbReference>
<dbReference type="SUPFAM" id="SSF51735">
    <property type="entry name" value="NAD(P)-binding Rossmann-fold domains"/>
    <property type="match status" value="1"/>
</dbReference>
<evidence type="ECO:0000313" key="3">
    <source>
        <dbReference type="EMBL" id="PZM16685.1"/>
    </source>
</evidence>
<dbReference type="GO" id="GO:0016491">
    <property type="term" value="F:oxidoreductase activity"/>
    <property type="evidence" value="ECO:0007669"/>
    <property type="project" value="UniProtKB-KW"/>
</dbReference>
<dbReference type="Pfam" id="PF00106">
    <property type="entry name" value="adh_short"/>
    <property type="match status" value="1"/>
</dbReference>
<dbReference type="PANTHER" id="PTHR24320:SF274">
    <property type="entry name" value="CHAIN DEHYDROGENASE, PUTATIVE (AFU_ORTHOLOGUE AFUA_4G00440)-RELATED"/>
    <property type="match status" value="1"/>
</dbReference>
<dbReference type="PRINTS" id="PR00081">
    <property type="entry name" value="GDHRDH"/>
</dbReference>
<dbReference type="OrthoDB" id="9785826at2"/>
<organism evidence="3 4">
    <name type="scientific">Rhizobium tubonense</name>
    <dbReference type="NCBI Taxonomy" id="484088"/>
    <lineage>
        <taxon>Bacteria</taxon>
        <taxon>Pseudomonadati</taxon>
        <taxon>Pseudomonadota</taxon>
        <taxon>Alphaproteobacteria</taxon>
        <taxon>Hyphomicrobiales</taxon>
        <taxon>Rhizobiaceae</taxon>
        <taxon>Rhizobium/Agrobacterium group</taxon>
        <taxon>Rhizobium</taxon>
    </lineage>
</organism>
<keyword evidence="4" id="KW-1185">Reference proteome</keyword>
<gene>
    <name evidence="3" type="ORF">CPY51_00010</name>
</gene>
<reference evidence="3 4" key="1">
    <citation type="journal article" date="2018" name="Sci. Rep.">
        <title>Rhizobium tumorigenes sp. nov., a novel plant tumorigenic bacterium isolated from cane gall tumors on thornless blackberry.</title>
        <authorList>
            <person name="Kuzmanovi N."/>
            <person name="Smalla K."/>
            <person name="Gronow S."/>
            <person name="PuBawska J."/>
        </authorList>
    </citation>
    <scope>NUCLEOTIDE SEQUENCE [LARGE SCALE GENOMIC DNA]</scope>
    <source>
        <strain evidence="3 4">CCBAU 85046</strain>
    </source>
</reference>
<dbReference type="PANTHER" id="PTHR24320">
    <property type="entry name" value="RETINOL DEHYDROGENASE"/>
    <property type="match status" value="1"/>
</dbReference>
<dbReference type="Proteomes" id="UP000248925">
    <property type="component" value="Unassembled WGS sequence"/>
</dbReference>
<sequence length="255" mass="27266">MSRIFITGSMDGLGAGAAQALIGEGHDVLLHSRSKERASAAGAFSSKALGVVLGDLSRARDLRSIADQVNAHGPMDAIIHNAGVYQEPRRGDTPEGHSTILAVNTIAPYVLTAFIDRPTRLIYLSSGMHKSGGSSLDDIDWTSRSWSAGQAYSESKLHVATIAAVVARHWPDVVSSAVDPGWVPTRMGGKGAPDDLEKGHLTQTWLAVSDDAEAKVSGRYWYHRRPQQAASAVGDPDFQERLIAKLSELTGVILF</sequence>
<evidence type="ECO:0000256" key="2">
    <source>
        <dbReference type="ARBA" id="ARBA00023002"/>
    </source>
</evidence>
<evidence type="ECO:0000313" key="4">
    <source>
        <dbReference type="Proteomes" id="UP000248925"/>
    </source>
</evidence>
<comment type="caution">
    <text evidence="3">The sequence shown here is derived from an EMBL/GenBank/DDBJ whole genome shotgun (WGS) entry which is preliminary data.</text>
</comment>
<dbReference type="InterPro" id="IPR036291">
    <property type="entry name" value="NAD(P)-bd_dom_sf"/>
</dbReference>
<name>A0A2W4D361_9HYPH</name>
<dbReference type="EMBL" id="PCDP01000001">
    <property type="protein sequence ID" value="PZM16685.1"/>
    <property type="molecule type" value="Genomic_DNA"/>
</dbReference>
<evidence type="ECO:0000256" key="1">
    <source>
        <dbReference type="ARBA" id="ARBA00006484"/>
    </source>
</evidence>
<accession>A0A2W4D361</accession>
<proteinExistence type="inferred from homology"/>
<keyword evidence="2" id="KW-0560">Oxidoreductase</keyword>
<comment type="similarity">
    <text evidence="1">Belongs to the short-chain dehydrogenases/reductases (SDR) family.</text>
</comment>
<dbReference type="InterPro" id="IPR002347">
    <property type="entry name" value="SDR_fam"/>
</dbReference>